<accession>A0ABP0SQA8</accession>
<dbReference type="PROSITE" id="PS00018">
    <property type="entry name" value="EF_HAND_1"/>
    <property type="match status" value="2"/>
</dbReference>
<evidence type="ECO:0000256" key="1">
    <source>
        <dbReference type="ARBA" id="ARBA00022837"/>
    </source>
</evidence>
<gene>
    <name evidence="4" type="ORF">CCMP2556_LOCUS52920</name>
</gene>
<dbReference type="Gene3D" id="1.10.238.10">
    <property type="entry name" value="EF-hand"/>
    <property type="match status" value="1"/>
</dbReference>
<organism evidence="4 5">
    <name type="scientific">Durusdinium trenchii</name>
    <dbReference type="NCBI Taxonomy" id="1381693"/>
    <lineage>
        <taxon>Eukaryota</taxon>
        <taxon>Sar</taxon>
        <taxon>Alveolata</taxon>
        <taxon>Dinophyceae</taxon>
        <taxon>Suessiales</taxon>
        <taxon>Symbiodiniaceae</taxon>
        <taxon>Durusdinium</taxon>
    </lineage>
</organism>
<sequence length="410" mass="46643">MDLNADGRLSYFEFMRGCKQMSVANPRRVWRALGRTGLLTLRCVDPRLGEQLGTLATAIWCLPPNSPTVGRSCFNKRSKLRISSEDFSEACQELRYQGDPVACFGELCSEKASNGMSRKEFGFLHSWMSPKGHPDRGFLDAPISKWAVPAEPWTPPPIVQKRDERREKFLDCLLRSYGNIVRAWREGLDRNHDDRMDYQEFSVAIKDVGYAGNAKELWEERSTPQRCMGGWELDGETARLLREFVDSAKSSYGSFMAFWNEALDIRHDDRVLYPEFRDGCLMLGWNPRDVGRLFELLDTDRARYLSWATTSWLSGAELVDGDSGSPRIARPRSPEAEEAEAEGAKVKFTKVVEEAQAQIHDQIASLQYALAWLREHRHRVKCYEGRARNEIPGSHPSAGTTIYSSAPFIT</sequence>
<dbReference type="PROSITE" id="PS50222">
    <property type="entry name" value="EF_HAND_2"/>
    <property type="match status" value="1"/>
</dbReference>
<name>A0ABP0SQA8_9DINO</name>
<comment type="caution">
    <text evidence="4">The sequence shown here is derived from an EMBL/GenBank/DDBJ whole genome shotgun (WGS) entry which is preliminary data.</text>
</comment>
<dbReference type="InterPro" id="IPR002048">
    <property type="entry name" value="EF_hand_dom"/>
</dbReference>
<protein>
    <recommendedName>
        <fullName evidence="3">EF-hand domain-containing protein</fullName>
    </recommendedName>
</protein>
<dbReference type="Proteomes" id="UP001642484">
    <property type="component" value="Unassembled WGS sequence"/>
</dbReference>
<keyword evidence="1" id="KW-0106">Calcium</keyword>
<proteinExistence type="predicted"/>
<feature type="domain" description="EF-hand" evidence="3">
    <location>
        <begin position="1"/>
        <end position="24"/>
    </location>
</feature>
<dbReference type="SUPFAM" id="SSF47473">
    <property type="entry name" value="EF-hand"/>
    <property type="match status" value="1"/>
</dbReference>
<keyword evidence="5" id="KW-1185">Reference proteome</keyword>
<evidence type="ECO:0000313" key="5">
    <source>
        <dbReference type="Proteomes" id="UP001642484"/>
    </source>
</evidence>
<evidence type="ECO:0000256" key="2">
    <source>
        <dbReference type="SAM" id="MobiDB-lite"/>
    </source>
</evidence>
<dbReference type="EMBL" id="CAXAMN010028027">
    <property type="protein sequence ID" value="CAK9114479.1"/>
    <property type="molecule type" value="Genomic_DNA"/>
</dbReference>
<evidence type="ECO:0000313" key="4">
    <source>
        <dbReference type="EMBL" id="CAK9114479.1"/>
    </source>
</evidence>
<reference evidence="4 5" key="1">
    <citation type="submission" date="2024-02" db="EMBL/GenBank/DDBJ databases">
        <authorList>
            <person name="Chen Y."/>
            <person name="Shah S."/>
            <person name="Dougan E. K."/>
            <person name="Thang M."/>
            <person name="Chan C."/>
        </authorList>
    </citation>
    <scope>NUCLEOTIDE SEQUENCE [LARGE SCALE GENOMIC DNA]</scope>
</reference>
<feature type="region of interest" description="Disordered" evidence="2">
    <location>
        <begin position="323"/>
        <end position="342"/>
    </location>
</feature>
<dbReference type="InterPro" id="IPR011992">
    <property type="entry name" value="EF-hand-dom_pair"/>
</dbReference>
<dbReference type="InterPro" id="IPR018247">
    <property type="entry name" value="EF_Hand_1_Ca_BS"/>
</dbReference>
<evidence type="ECO:0000259" key="3">
    <source>
        <dbReference type="PROSITE" id="PS50222"/>
    </source>
</evidence>